<feature type="region of interest" description="Disordered" evidence="1">
    <location>
        <begin position="1"/>
        <end position="63"/>
    </location>
</feature>
<sequence length="63" mass="5898">MAGANAEPSGPNCKNGAMLSPFIAPESPTTSTGSAAPSLASDTGTGTGTGASPAPGPTPGRNR</sequence>
<feature type="compositionally biased region" description="Pro residues" evidence="1">
    <location>
        <begin position="54"/>
        <end position="63"/>
    </location>
</feature>
<name>A0ABP5GJS8_9ACTN</name>
<reference evidence="3" key="1">
    <citation type="journal article" date="2019" name="Int. J. Syst. Evol. Microbiol.">
        <title>The Global Catalogue of Microorganisms (GCM) 10K type strain sequencing project: providing services to taxonomists for standard genome sequencing and annotation.</title>
        <authorList>
            <consortium name="The Broad Institute Genomics Platform"/>
            <consortium name="The Broad Institute Genome Sequencing Center for Infectious Disease"/>
            <person name="Wu L."/>
            <person name="Ma J."/>
        </authorList>
    </citation>
    <scope>NUCLEOTIDE SEQUENCE [LARGE SCALE GENOMIC DNA]</scope>
    <source>
        <strain evidence="3">JCM 16014</strain>
    </source>
</reference>
<protein>
    <submittedName>
        <fullName evidence="2">Uncharacterized protein</fullName>
    </submittedName>
</protein>
<comment type="caution">
    <text evidence="2">The sequence shown here is derived from an EMBL/GenBank/DDBJ whole genome shotgun (WGS) entry which is preliminary data.</text>
</comment>
<organism evidence="2 3">
    <name type="scientific">Catenulispora yoronensis</name>
    <dbReference type="NCBI Taxonomy" id="450799"/>
    <lineage>
        <taxon>Bacteria</taxon>
        <taxon>Bacillati</taxon>
        <taxon>Actinomycetota</taxon>
        <taxon>Actinomycetes</taxon>
        <taxon>Catenulisporales</taxon>
        <taxon>Catenulisporaceae</taxon>
        <taxon>Catenulispora</taxon>
    </lineage>
</organism>
<evidence type="ECO:0000313" key="2">
    <source>
        <dbReference type="EMBL" id="GAA2048481.1"/>
    </source>
</evidence>
<proteinExistence type="predicted"/>
<feature type="compositionally biased region" description="Low complexity" evidence="1">
    <location>
        <begin position="24"/>
        <end position="44"/>
    </location>
</feature>
<evidence type="ECO:0000256" key="1">
    <source>
        <dbReference type="SAM" id="MobiDB-lite"/>
    </source>
</evidence>
<accession>A0ABP5GJS8</accession>
<dbReference type="Proteomes" id="UP001500751">
    <property type="component" value="Unassembled WGS sequence"/>
</dbReference>
<gene>
    <name evidence="2" type="ORF">GCM10009839_62600</name>
</gene>
<keyword evidence="3" id="KW-1185">Reference proteome</keyword>
<evidence type="ECO:0000313" key="3">
    <source>
        <dbReference type="Proteomes" id="UP001500751"/>
    </source>
</evidence>
<dbReference type="EMBL" id="BAAAQN010000045">
    <property type="protein sequence ID" value="GAA2048481.1"/>
    <property type="molecule type" value="Genomic_DNA"/>
</dbReference>